<gene>
    <name evidence="1" type="ORF">ACFSUS_28050</name>
</gene>
<keyword evidence="2" id="KW-1185">Reference proteome</keyword>
<dbReference type="RefSeq" id="WP_381528344.1">
    <property type="nucleotide sequence ID" value="NZ_JBHULN010000030.1"/>
</dbReference>
<accession>A0ABW5MEJ8</accession>
<dbReference type="Proteomes" id="UP001597469">
    <property type="component" value="Unassembled WGS sequence"/>
</dbReference>
<evidence type="ECO:0000313" key="1">
    <source>
        <dbReference type="EMBL" id="MFD2574521.1"/>
    </source>
</evidence>
<reference evidence="2" key="1">
    <citation type="journal article" date="2019" name="Int. J. Syst. Evol. Microbiol.">
        <title>The Global Catalogue of Microorganisms (GCM) 10K type strain sequencing project: providing services to taxonomists for standard genome sequencing and annotation.</title>
        <authorList>
            <consortium name="The Broad Institute Genomics Platform"/>
            <consortium name="The Broad Institute Genome Sequencing Center for Infectious Disease"/>
            <person name="Wu L."/>
            <person name="Ma J."/>
        </authorList>
    </citation>
    <scope>NUCLEOTIDE SEQUENCE [LARGE SCALE GENOMIC DNA]</scope>
    <source>
        <strain evidence="2">KCTC 42805</strain>
    </source>
</reference>
<comment type="caution">
    <text evidence="1">The sequence shown here is derived from an EMBL/GenBank/DDBJ whole genome shotgun (WGS) entry which is preliminary data.</text>
</comment>
<name>A0ABW5MEJ8_9BACT</name>
<evidence type="ECO:0000313" key="2">
    <source>
        <dbReference type="Proteomes" id="UP001597469"/>
    </source>
</evidence>
<protein>
    <submittedName>
        <fullName evidence="1">Uncharacterized protein</fullName>
    </submittedName>
</protein>
<proteinExistence type="predicted"/>
<dbReference type="EMBL" id="JBHULN010000030">
    <property type="protein sequence ID" value="MFD2574521.1"/>
    <property type="molecule type" value="Genomic_DNA"/>
</dbReference>
<sequence>MKHVWIDGRLCSHQQAAYMLRNTGFPHAITRYLDSLPDRSYFITTSEFKKSFRNWRDSHDKQASKVLVG</sequence>
<organism evidence="1 2">
    <name type="scientific">Spirosoma soli</name>
    <dbReference type="NCBI Taxonomy" id="1770529"/>
    <lineage>
        <taxon>Bacteria</taxon>
        <taxon>Pseudomonadati</taxon>
        <taxon>Bacteroidota</taxon>
        <taxon>Cytophagia</taxon>
        <taxon>Cytophagales</taxon>
        <taxon>Cytophagaceae</taxon>
        <taxon>Spirosoma</taxon>
    </lineage>
</organism>